<dbReference type="RefSeq" id="WP_261599604.1">
    <property type="nucleotide sequence ID" value="NZ_CP104550.1"/>
</dbReference>
<evidence type="ECO:0000256" key="2">
    <source>
        <dbReference type="SAM" id="Phobius"/>
    </source>
</evidence>
<evidence type="ECO:0000313" key="3">
    <source>
        <dbReference type="EMBL" id="UXH31720.1"/>
    </source>
</evidence>
<keyword evidence="2" id="KW-1133">Transmembrane helix</keyword>
<reference evidence="3" key="1">
    <citation type="submission" date="2022-09" db="EMBL/GenBank/DDBJ databases">
        <title>Characterization of three MwoI isoschizomers from sequenced genome and metagenomes.</title>
        <authorList>
            <person name="Fomenkov A."/>
            <person name="Xu S.Y."/>
            <person name="Roberts R.J."/>
        </authorList>
    </citation>
    <scope>NUCLEOTIDE SEQUENCE</scope>
    <source>
        <strain evidence="3">DSM 2970</strain>
    </source>
</reference>
<dbReference type="EMBL" id="CP104550">
    <property type="protein sequence ID" value="UXH31720.1"/>
    <property type="molecule type" value="Genomic_DNA"/>
</dbReference>
<feature type="compositionally biased region" description="Polar residues" evidence="1">
    <location>
        <begin position="81"/>
        <end position="93"/>
    </location>
</feature>
<feature type="transmembrane region" description="Helical" evidence="2">
    <location>
        <begin position="112"/>
        <end position="131"/>
    </location>
</feature>
<feature type="region of interest" description="Disordered" evidence="1">
    <location>
        <begin position="64"/>
        <end position="98"/>
    </location>
</feature>
<feature type="transmembrane region" description="Helical" evidence="2">
    <location>
        <begin position="180"/>
        <end position="200"/>
    </location>
</feature>
<sequence>MKRRILRYLPVPFLGGVLSSVDLVCGASCPYGLVNDPYPGQCPRFTDMNGDGICDLSQVNGAADYSADDDNPQKPAETDQGDVNASDTANTSEGLVDDGADHLSQHDTDYHVIPISIMITGTYLLTHYLFSRGYLTRSGHRRTWNILLTVGYAGTGFTGMMLIVFIRLGIRTILNPAVTYWHAELAVLMVMATFIHIHLYRKPLLSMFRQVFSS</sequence>
<organism evidence="3">
    <name type="scientific">Methanothermobacter wolfeii</name>
    <name type="common">Methanobacterium wolfei</name>
    <dbReference type="NCBI Taxonomy" id="145261"/>
    <lineage>
        <taxon>Archaea</taxon>
        <taxon>Methanobacteriati</taxon>
        <taxon>Methanobacteriota</taxon>
        <taxon>Methanomada group</taxon>
        <taxon>Methanobacteria</taxon>
        <taxon>Methanobacteriales</taxon>
        <taxon>Methanobacteriaceae</taxon>
        <taxon>Methanothermobacter</taxon>
    </lineage>
</organism>
<accession>A0A9E7RSW6</accession>
<dbReference type="AlphaFoldDB" id="A0A9E7RSW6"/>
<protein>
    <recommendedName>
        <fullName evidence="4">DUF4405 domain-containing protein</fullName>
    </recommendedName>
</protein>
<keyword evidence="2" id="KW-0472">Membrane</keyword>
<evidence type="ECO:0008006" key="4">
    <source>
        <dbReference type="Google" id="ProtNLM"/>
    </source>
</evidence>
<evidence type="ECO:0000256" key="1">
    <source>
        <dbReference type="SAM" id="MobiDB-lite"/>
    </source>
</evidence>
<feature type="transmembrane region" description="Helical" evidence="2">
    <location>
        <begin position="143"/>
        <end position="168"/>
    </location>
</feature>
<name>A0A9E7RSW6_METWO</name>
<dbReference type="Proteomes" id="UP001065373">
    <property type="component" value="Chromosome"/>
</dbReference>
<dbReference type="GeneID" id="75107460"/>
<keyword evidence="2" id="KW-0812">Transmembrane</keyword>
<gene>
    <name evidence="3" type="ORF">N5910_09370</name>
</gene>
<proteinExistence type="predicted"/>